<organism evidence="1">
    <name type="scientific">marine sediment metagenome</name>
    <dbReference type="NCBI Taxonomy" id="412755"/>
    <lineage>
        <taxon>unclassified sequences</taxon>
        <taxon>metagenomes</taxon>
        <taxon>ecological metagenomes</taxon>
    </lineage>
</organism>
<reference evidence="1" key="1">
    <citation type="journal article" date="2015" name="Nature">
        <title>Complex archaea that bridge the gap between prokaryotes and eukaryotes.</title>
        <authorList>
            <person name="Spang A."/>
            <person name="Saw J.H."/>
            <person name="Jorgensen S.L."/>
            <person name="Zaremba-Niedzwiedzka K."/>
            <person name="Martijn J."/>
            <person name="Lind A.E."/>
            <person name="van Eijk R."/>
            <person name="Schleper C."/>
            <person name="Guy L."/>
            <person name="Ettema T.J."/>
        </authorList>
    </citation>
    <scope>NUCLEOTIDE SEQUENCE</scope>
</reference>
<sequence length="107" mass="11903">MKKLRLASLILLLLVLLGCTLSTITVEFEGTVENIQIYLEDDPNLPERYMKKKGDVSVSFGSEGGCYLFRDPDYTFVVGHSYRIKATRTGGGCSLATYELLEATEVE</sequence>
<comment type="caution">
    <text evidence="1">The sequence shown here is derived from an EMBL/GenBank/DDBJ whole genome shotgun (WGS) entry which is preliminary data.</text>
</comment>
<protein>
    <submittedName>
        <fullName evidence="1">Uncharacterized protein</fullName>
    </submittedName>
</protein>
<gene>
    <name evidence="1" type="ORF">LCGC14_0998620</name>
</gene>
<accession>A0A0F9QM57</accession>
<name>A0A0F9QM57_9ZZZZ</name>
<evidence type="ECO:0000313" key="1">
    <source>
        <dbReference type="EMBL" id="KKN14191.1"/>
    </source>
</evidence>
<dbReference type="AlphaFoldDB" id="A0A0F9QM57"/>
<dbReference type="PROSITE" id="PS51257">
    <property type="entry name" value="PROKAR_LIPOPROTEIN"/>
    <property type="match status" value="1"/>
</dbReference>
<proteinExistence type="predicted"/>
<dbReference type="EMBL" id="LAZR01003843">
    <property type="protein sequence ID" value="KKN14191.1"/>
    <property type="molecule type" value="Genomic_DNA"/>
</dbReference>